<evidence type="ECO:0000313" key="1">
    <source>
        <dbReference type="EMBL" id="MDB2001856.1"/>
    </source>
</evidence>
<dbReference type="EMBL" id="JAQLGM010000049">
    <property type="protein sequence ID" value="MDB2001856.1"/>
    <property type="molecule type" value="Genomic_DNA"/>
</dbReference>
<sequence>MKIAEIRKMVMIPEERYDRMLESYDKAVNTTGKLVKEVSAMQAELDRRTIIENEAILLISKCRFLEAMELLAMI</sequence>
<dbReference type="AlphaFoldDB" id="A0A6N3HNM4"/>
<name>A0A6N3HNM4_CLOSY</name>
<dbReference type="EMBL" id="CACRUA010000062">
    <property type="protein sequence ID" value="VYU77533.1"/>
    <property type="molecule type" value="Genomic_DNA"/>
</dbReference>
<proteinExistence type="predicted"/>
<gene>
    <name evidence="2" type="ORF">CSLFYP84_03984</name>
    <name evidence="1" type="ORF">PM006_16785</name>
</gene>
<dbReference type="RefSeq" id="WP_021641090.1">
    <property type="nucleotide sequence ID" value="NZ_JADNHH010000012.1"/>
</dbReference>
<reference evidence="1" key="2">
    <citation type="submission" date="2023-01" db="EMBL/GenBank/DDBJ databases">
        <title>Human gut microbiome strain richness.</title>
        <authorList>
            <person name="Chen-Liaw A."/>
        </authorList>
    </citation>
    <scope>NUCLEOTIDE SEQUENCE</scope>
    <source>
        <strain evidence="1">B1_m1001713B170214d0_201011</strain>
    </source>
</reference>
<dbReference type="Proteomes" id="UP001300871">
    <property type="component" value="Unassembled WGS sequence"/>
</dbReference>
<protein>
    <submittedName>
        <fullName evidence="2">Uncharacterized protein</fullName>
    </submittedName>
</protein>
<accession>A0A6N3HNM4</accession>
<reference evidence="2" key="1">
    <citation type="submission" date="2019-11" db="EMBL/GenBank/DDBJ databases">
        <authorList>
            <person name="Feng L."/>
        </authorList>
    </citation>
    <scope>NUCLEOTIDE SEQUENCE</scope>
    <source>
        <strain evidence="2">CsymbiosumLFYP84</strain>
    </source>
</reference>
<organism evidence="2">
    <name type="scientific">Clostridium symbiosum</name>
    <name type="common">Bacteroides symbiosus</name>
    <dbReference type="NCBI Taxonomy" id="1512"/>
    <lineage>
        <taxon>Bacteria</taxon>
        <taxon>Bacillati</taxon>
        <taxon>Bacillota</taxon>
        <taxon>Clostridia</taxon>
        <taxon>Lachnospirales</taxon>
        <taxon>Lachnospiraceae</taxon>
        <taxon>Otoolea</taxon>
    </lineage>
</organism>
<evidence type="ECO:0000313" key="2">
    <source>
        <dbReference type="EMBL" id="VYU77533.1"/>
    </source>
</evidence>